<dbReference type="GO" id="GO:0005840">
    <property type="term" value="C:ribosome"/>
    <property type="evidence" value="ECO:0007669"/>
    <property type="project" value="UniProtKB-KW"/>
</dbReference>
<gene>
    <name evidence="3 4" type="primary">rpsP</name>
    <name evidence="4" type="ORF">ACFPOF_04090</name>
</gene>
<name>A0ABW0HPX2_9BACL</name>
<dbReference type="Pfam" id="PF00886">
    <property type="entry name" value="Ribosomal_S16"/>
    <property type="match status" value="1"/>
</dbReference>
<dbReference type="InterPro" id="IPR020592">
    <property type="entry name" value="Ribosomal_bS16_CS"/>
</dbReference>
<evidence type="ECO:0000313" key="4">
    <source>
        <dbReference type="EMBL" id="MFC5401907.1"/>
    </source>
</evidence>
<dbReference type="Gene3D" id="3.30.1320.10">
    <property type="match status" value="1"/>
</dbReference>
<dbReference type="PANTHER" id="PTHR12919">
    <property type="entry name" value="30S RIBOSOMAL PROTEIN S16"/>
    <property type="match status" value="1"/>
</dbReference>
<dbReference type="RefSeq" id="WP_209746960.1">
    <property type="nucleotide sequence ID" value="NZ_JBHSMI010000008.1"/>
</dbReference>
<dbReference type="InterPro" id="IPR023803">
    <property type="entry name" value="Ribosomal_bS16_dom_sf"/>
</dbReference>
<dbReference type="EMBL" id="JBHSMI010000008">
    <property type="protein sequence ID" value="MFC5401907.1"/>
    <property type="molecule type" value="Genomic_DNA"/>
</dbReference>
<evidence type="ECO:0000256" key="2">
    <source>
        <dbReference type="ARBA" id="ARBA00023274"/>
    </source>
</evidence>
<evidence type="ECO:0000313" key="5">
    <source>
        <dbReference type="Proteomes" id="UP001596113"/>
    </source>
</evidence>
<keyword evidence="2 3" id="KW-0687">Ribonucleoprotein</keyword>
<protein>
    <recommendedName>
        <fullName evidence="3">Small ribosomal subunit protein bS16</fullName>
    </recommendedName>
</protein>
<sequence length="90" mass="10188">MATRIRLKRIGAHKAPFYRVVVSDSRSPRDGRFIEEIGVYNPVAQPAQVQIDEEKALKWLQNGAQASDTVRDLLSKAGVLKKFHESKLQK</sequence>
<keyword evidence="1 3" id="KW-0689">Ribosomal protein</keyword>
<dbReference type="PANTHER" id="PTHR12919:SF20">
    <property type="entry name" value="SMALL RIBOSOMAL SUBUNIT PROTEIN BS16M"/>
    <property type="match status" value="1"/>
</dbReference>
<dbReference type="PROSITE" id="PS00732">
    <property type="entry name" value="RIBOSOMAL_S16"/>
    <property type="match status" value="1"/>
</dbReference>
<dbReference type="HAMAP" id="MF_00385">
    <property type="entry name" value="Ribosomal_bS16"/>
    <property type="match status" value="1"/>
</dbReference>
<comment type="caution">
    <text evidence="4">The sequence shown here is derived from an EMBL/GenBank/DDBJ whole genome shotgun (WGS) entry which is preliminary data.</text>
</comment>
<dbReference type="Proteomes" id="UP001596113">
    <property type="component" value="Unassembled WGS sequence"/>
</dbReference>
<proteinExistence type="inferred from homology"/>
<reference evidence="5" key="1">
    <citation type="journal article" date="2019" name="Int. J. Syst. Evol. Microbiol.">
        <title>The Global Catalogue of Microorganisms (GCM) 10K type strain sequencing project: providing services to taxonomists for standard genome sequencing and annotation.</title>
        <authorList>
            <consortium name="The Broad Institute Genomics Platform"/>
            <consortium name="The Broad Institute Genome Sequencing Center for Infectious Disease"/>
            <person name="Wu L."/>
            <person name="Ma J."/>
        </authorList>
    </citation>
    <scope>NUCLEOTIDE SEQUENCE [LARGE SCALE GENOMIC DNA]</scope>
    <source>
        <strain evidence="5">CGMCC 1.18575</strain>
    </source>
</reference>
<evidence type="ECO:0000256" key="3">
    <source>
        <dbReference type="HAMAP-Rule" id="MF_00385"/>
    </source>
</evidence>
<dbReference type="SUPFAM" id="SSF54565">
    <property type="entry name" value="Ribosomal protein S16"/>
    <property type="match status" value="1"/>
</dbReference>
<organism evidence="4 5">
    <name type="scientific">Cohnella soli</name>
    <dbReference type="NCBI Taxonomy" id="425005"/>
    <lineage>
        <taxon>Bacteria</taxon>
        <taxon>Bacillati</taxon>
        <taxon>Bacillota</taxon>
        <taxon>Bacilli</taxon>
        <taxon>Bacillales</taxon>
        <taxon>Paenibacillaceae</taxon>
        <taxon>Cohnella</taxon>
    </lineage>
</organism>
<accession>A0ABW0HPX2</accession>
<dbReference type="NCBIfam" id="TIGR00002">
    <property type="entry name" value="S16"/>
    <property type="match status" value="1"/>
</dbReference>
<evidence type="ECO:0000256" key="1">
    <source>
        <dbReference type="ARBA" id="ARBA00022980"/>
    </source>
</evidence>
<comment type="similarity">
    <text evidence="3">Belongs to the bacterial ribosomal protein bS16 family.</text>
</comment>
<dbReference type="InterPro" id="IPR000307">
    <property type="entry name" value="Ribosomal_bS16"/>
</dbReference>
<keyword evidence="5" id="KW-1185">Reference proteome</keyword>